<reference evidence="1" key="1">
    <citation type="submission" date="2022-08" db="UniProtKB">
        <authorList>
            <consortium name="EnsemblMetazoa"/>
        </authorList>
    </citation>
    <scope>IDENTIFICATION</scope>
</reference>
<organism evidence="1">
    <name type="scientific">Anopheles coluzzii</name>
    <name type="common">African malaria mosquito</name>
    <dbReference type="NCBI Taxonomy" id="1518534"/>
    <lineage>
        <taxon>Eukaryota</taxon>
        <taxon>Metazoa</taxon>
        <taxon>Ecdysozoa</taxon>
        <taxon>Arthropoda</taxon>
        <taxon>Hexapoda</taxon>
        <taxon>Insecta</taxon>
        <taxon>Pterygota</taxon>
        <taxon>Neoptera</taxon>
        <taxon>Endopterygota</taxon>
        <taxon>Diptera</taxon>
        <taxon>Nematocera</taxon>
        <taxon>Culicoidea</taxon>
        <taxon>Culicidae</taxon>
        <taxon>Anophelinae</taxon>
        <taxon>Anopheles</taxon>
    </lineage>
</organism>
<accession>A0A8W7PH34</accession>
<sequence>MITYPLAIGNMPVPLPPPPPLPSCSLSSNSSSSSSFSVAETAVSMPSYRSVYSGTAKNCPPFPYIERWFPFPAGCPDCRIILDTLISSIRRSFASPPPPFISPDLPWVVLSCPLANAPSIGARCGEMSDFDCRPAGPATPPGSLPIDFARVRAVRGAFAGCVCDPLLAIVRSMMDLSDLLAPVPPDSDAELLLPAFWAKAFWRAVFASFELPGEPLGDDSSLPLSSELTEGRRWRTILLLSSFGLKPAELACRLAVADVGVGVIWSDWWARVWAAVAAAVCCDWLMSVPFTYCIVPWDMRCFWTGVVEGTAGTAGSGKENRTFRFVFGASDTRYPASRPPQHSDNRDTT</sequence>
<name>A0A8W7PH34_ANOCL</name>
<dbReference type="EnsemblMetazoa" id="ACOM031745-RA">
    <property type="protein sequence ID" value="ACOM031745-PA.1"/>
    <property type="gene ID" value="ACOM031745"/>
</dbReference>
<proteinExistence type="predicted"/>
<dbReference type="AlphaFoldDB" id="A0A8W7PH34"/>
<evidence type="ECO:0000313" key="1">
    <source>
        <dbReference type="EnsemblMetazoa" id="ACOM031745-PA.1"/>
    </source>
</evidence>
<protein>
    <submittedName>
        <fullName evidence="1">Uncharacterized protein</fullName>
    </submittedName>
</protein>
<dbReference type="Proteomes" id="UP000075882">
    <property type="component" value="Unassembled WGS sequence"/>
</dbReference>